<reference evidence="9 10" key="1">
    <citation type="submission" date="2018-01" db="EMBL/GenBank/DDBJ databases">
        <title>Novel co-symbiosis in the lucinid bivalve Phacoides pectinatus.</title>
        <authorList>
            <person name="Lim S.J."/>
            <person name="Davis B.G."/>
            <person name="Gill D.E."/>
            <person name="Engel A.S."/>
            <person name="Anderson L.C."/>
            <person name="Campbell B.J."/>
        </authorList>
    </citation>
    <scope>NUCLEOTIDE SEQUENCE [LARGE SCALE GENOMIC DNA]</scope>
    <source>
        <strain evidence="9">N3_P5</strain>
    </source>
</reference>
<protein>
    <submittedName>
        <fullName evidence="9">B12-binding domain-containing radical SAM protein</fullName>
    </submittedName>
</protein>
<name>A0A6N4DU09_9GAMM</name>
<evidence type="ECO:0000256" key="6">
    <source>
        <dbReference type="SAM" id="MobiDB-lite"/>
    </source>
</evidence>
<dbReference type="SFLD" id="SFLDG01082">
    <property type="entry name" value="B12-binding_domain_containing"/>
    <property type="match status" value="1"/>
</dbReference>
<evidence type="ECO:0000256" key="5">
    <source>
        <dbReference type="ARBA" id="ARBA00023014"/>
    </source>
</evidence>
<evidence type="ECO:0000259" key="8">
    <source>
        <dbReference type="PROSITE" id="PS51918"/>
    </source>
</evidence>
<proteinExistence type="predicted"/>
<dbReference type="SMART" id="SM00729">
    <property type="entry name" value="Elp3"/>
    <property type="match status" value="1"/>
</dbReference>
<dbReference type="InterPro" id="IPR006158">
    <property type="entry name" value="Cobalamin-bd"/>
</dbReference>
<dbReference type="GO" id="GO:0003824">
    <property type="term" value="F:catalytic activity"/>
    <property type="evidence" value="ECO:0007669"/>
    <property type="project" value="InterPro"/>
</dbReference>
<dbReference type="AlphaFoldDB" id="A0A6N4DU09"/>
<dbReference type="GO" id="GO:0046872">
    <property type="term" value="F:metal ion binding"/>
    <property type="evidence" value="ECO:0007669"/>
    <property type="project" value="UniProtKB-KW"/>
</dbReference>
<dbReference type="PROSITE" id="PS51918">
    <property type="entry name" value="RADICAL_SAM"/>
    <property type="match status" value="1"/>
</dbReference>
<dbReference type="Proteomes" id="UP000250928">
    <property type="component" value="Unassembled WGS sequence"/>
</dbReference>
<evidence type="ECO:0000256" key="3">
    <source>
        <dbReference type="ARBA" id="ARBA00022723"/>
    </source>
</evidence>
<dbReference type="GO" id="GO:0005829">
    <property type="term" value="C:cytosol"/>
    <property type="evidence" value="ECO:0007669"/>
    <property type="project" value="TreeGrafter"/>
</dbReference>
<evidence type="ECO:0000256" key="2">
    <source>
        <dbReference type="ARBA" id="ARBA00022691"/>
    </source>
</evidence>
<comment type="cofactor">
    <cofactor evidence="1">
        <name>[4Fe-4S] cluster</name>
        <dbReference type="ChEBI" id="CHEBI:49883"/>
    </cofactor>
</comment>
<evidence type="ECO:0000256" key="4">
    <source>
        <dbReference type="ARBA" id="ARBA00023004"/>
    </source>
</evidence>
<evidence type="ECO:0000313" key="9">
    <source>
        <dbReference type="EMBL" id="PUE01533.1"/>
    </source>
</evidence>
<dbReference type="SFLD" id="SFLDS00029">
    <property type="entry name" value="Radical_SAM"/>
    <property type="match status" value="1"/>
</dbReference>
<dbReference type="Pfam" id="PF13311">
    <property type="entry name" value="DUF4080"/>
    <property type="match status" value="1"/>
</dbReference>
<dbReference type="EMBL" id="PQCO01000199">
    <property type="protein sequence ID" value="PUE01533.1"/>
    <property type="molecule type" value="Genomic_DNA"/>
</dbReference>
<dbReference type="PANTHER" id="PTHR43409:SF16">
    <property type="entry name" value="SLR0320 PROTEIN"/>
    <property type="match status" value="1"/>
</dbReference>
<keyword evidence="5" id="KW-0411">Iron-sulfur</keyword>
<accession>A0A6N4DU09</accession>
<dbReference type="GO" id="GO:0031419">
    <property type="term" value="F:cobalamin binding"/>
    <property type="evidence" value="ECO:0007669"/>
    <property type="project" value="InterPro"/>
</dbReference>
<organism evidence="9 10">
    <name type="scientific">Candidatus Sedimenticola endophacoides</name>
    <dbReference type="NCBI Taxonomy" id="2548426"/>
    <lineage>
        <taxon>Bacteria</taxon>
        <taxon>Pseudomonadati</taxon>
        <taxon>Pseudomonadota</taxon>
        <taxon>Gammaproteobacteria</taxon>
        <taxon>Chromatiales</taxon>
        <taxon>Sedimenticolaceae</taxon>
        <taxon>Sedimenticola</taxon>
    </lineage>
</organism>
<dbReference type="InterPro" id="IPR007197">
    <property type="entry name" value="rSAM"/>
</dbReference>
<dbReference type="Pfam" id="PF04055">
    <property type="entry name" value="Radical_SAM"/>
    <property type="match status" value="1"/>
</dbReference>
<dbReference type="InterPro" id="IPR025288">
    <property type="entry name" value="DUF4080"/>
</dbReference>
<dbReference type="InterPro" id="IPR006638">
    <property type="entry name" value="Elp3/MiaA/NifB-like_rSAM"/>
</dbReference>
<feature type="domain" description="Radical SAM core" evidence="8">
    <location>
        <begin position="158"/>
        <end position="388"/>
    </location>
</feature>
<dbReference type="PANTHER" id="PTHR43409">
    <property type="entry name" value="ANAEROBIC MAGNESIUM-PROTOPORPHYRIN IX MONOMETHYL ESTER CYCLASE-RELATED"/>
    <property type="match status" value="1"/>
</dbReference>
<feature type="domain" description="B12-binding" evidence="7">
    <location>
        <begin position="1"/>
        <end position="134"/>
    </location>
</feature>
<keyword evidence="4" id="KW-0408">Iron</keyword>
<feature type="compositionally biased region" description="Basic and acidic residues" evidence="6">
    <location>
        <begin position="478"/>
        <end position="489"/>
    </location>
</feature>
<dbReference type="Gene3D" id="3.80.30.20">
    <property type="entry name" value="tm_1862 like domain"/>
    <property type="match status" value="1"/>
</dbReference>
<dbReference type="InterPro" id="IPR051198">
    <property type="entry name" value="BchE-like"/>
</dbReference>
<feature type="region of interest" description="Disordered" evidence="6">
    <location>
        <begin position="468"/>
        <end position="508"/>
    </location>
</feature>
<sequence length="508" mass="57099">MSRIVLATLNARYIHSALGLRYLLTNMGPLREQTALREFTLENRPIDIVERLLAGKPRIIGLGVYIWNVEQSTRVAALLKQIAPEVTLVLGGPEVSFEWEQQPIVALADHLITGQADHAFATLCGQLLNGGSAPGVIHPPPVEPAALTLPYDAYGDDDIAHRVIYVEASRGCPFKCEFCLSALERSSRPFPLDPLLQALERLYRRGVRHFKFVDRTFNLDPRHSGAILDFFLQRMDPSLFLHFEVIPDRLPDTLRSRLARFPPGSLQLELGVQSFNPGVQALISRRQDNSKSVENLRWLRQQSHAHLHTDLILGLPGEGMQSFAAGFDRLYGLRPHEIQVGALKRLRGAPITRHGENAGLRFDPHPPYEILSSAAIDFPTMQRLKRFARYWELIANSGRFSHTLPTLLGERPFARFLDFSDWLHATTGQLHRFALKRLFTLLYRGMTECCGVAPARAEALLREDYRRSGLKGSPDFRAPGEMEREHRGDAGGGHGVRQRRHADAPDGP</sequence>
<dbReference type="InterPro" id="IPR058240">
    <property type="entry name" value="rSAM_sf"/>
</dbReference>
<dbReference type="Pfam" id="PF02310">
    <property type="entry name" value="B12-binding"/>
    <property type="match status" value="1"/>
</dbReference>
<dbReference type="Gene3D" id="3.40.50.280">
    <property type="entry name" value="Cobalamin-binding domain"/>
    <property type="match status" value="1"/>
</dbReference>
<evidence type="ECO:0000313" key="10">
    <source>
        <dbReference type="Proteomes" id="UP000250928"/>
    </source>
</evidence>
<dbReference type="GO" id="GO:0051536">
    <property type="term" value="F:iron-sulfur cluster binding"/>
    <property type="evidence" value="ECO:0007669"/>
    <property type="project" value="UniProtKB-KW"/>
</dbReference>
<evidence type="ECO:0000259" key="7">
    <source>
        <dbReference type="PROSITE" id="PS51332"/>
    </source>
</evidence>
<dbReference type="CDD" id="cd01335">
    <property type="entry name" value="Radical_SAM"/>
    <property type="match status" value="1"/>
</dbReference>
<dbReference type="SUPFAM" id="SSF102114">
    <property type="entry name" value="Radical SAM enzymes"/>
    <property type="match status" value="1"/>
</dbReference>
<comment type="caution">
    <text evidence="9">The sequence shown here is derived from an EMBL/GenBank/DDBJ whole genome shotgun (WGS) entry which is preliminary data.</text>
</comment>
<keyword evidence="3" id="KW-0479">Metal-binding</keyword>
<evidence type="ECO:0000256" key="1">
    <source>
        <dbReference type="ARBA" id="ARBA00001966"/>
    </source>
</evidence>
<dbReference type="PROSITE" id="PS51332">
    <property type="entry name" value="B12_BINDING"/>
    <property type="match status" value="1"/>
</dbReference>
<gene>
    <name evidence="9" type="ORF">C3L24_07785</name>
</gene>
<dbReference type="InterPro" id="IPR023404">
    <property type="entry name" value="rSAM_horseshoe"/>
</dbReference>
<keyword evidence="2" id="KW-0949">S-adenosyl-L-methionine</keyword>